<name>A0A0C3N2H4_PISTI</name>
<protein>
    <submittedName>
        <fullName evidence="1">Uncharacterized protein</fullName>
    </submittedName>
</protein>
<feature type="non-terminal residue" evidence="1">
    <location>
        <position position="1"/>
    </location>
</feature>
<sequence>VIHVDMIYCAAHLIPIYSTHNINSRDVRPHCSYDMFHSFYVNKFADHHTFEIAF</sequence>
<reference evidence="2" key="2">
    <citation type="submission" date="2015-01" db="EMBL/GenBank/DDBJ databases">
        <title>Evolutionary Origins and Diversification of the Mycorrhizal Mutualists.</title>
        <authorList>
            <consortium name="DOE Joint Genome Institute"/>
            <consortium name="Mycorrhizal Genomics Consortium"/>
            <person name="Kohler A."/>
            <person name="Kuo A."/>
            <person name="Nagy L.G."/>
            <person name="Floudas D."/>
            <person name="Copeland A."/>
            <person name="Barry K.W."/>
            <person name="Cichocki N."/>
            <person name="Veneault-Fourrey C."/>
            <person name="LaButti K."/>
            <person name="Lindquist E.A."/>
            <person name="Lipzen A."/>
            <person name="Lundell T."/>
            <person name="Morin E."/>
            <person name="Murat C."/>
            <person name="Riley R."/>
            <person name="Ohm R."/>
            <person name="Sun H."/>
            <person name="Tunlid A."/>
            <person name="Henrissat B."/>
            <person name="Grigoriev I.V."/>
            <person name="Hibbett D.S."/>
            <person name="Martin F."/>
        </authorList>
    </citation>
    <scope>NUCLEOTIDE SEQUENCE [LARGE SCALE GENOMIC DNA]</scope>
    <source>
        <strain evidence="2">Marx 270</strain>
    </source>
</reference>
<dbReference type="InParanoid" id="A0A0C3N2H4"/>
<accession>A0A0C3N2H4</accession>
<evidence type="ECO:0000313" key="2">
    <source>
        <dbReference type="Proteomes" id="UP000054217"/>
    </source>
</evidence>
<dbReference type="Proteomes" id="UP000054217">
    <property type="component" value="Unassembled WGS sequence"/>
</dbReference>
<dbReference type="STRING" id="870435.A0A0C3N2H4"/>
<dbReference type="OrthoDB" id="3187773at2759"/>
<dbReference type="EMBL" id="KN832071">
    <property type="protein sequence ID" value="KIN95269.1"/>
    <property type="molecule type" value="Genomic_DNA"/>
</dbReference>
<proteinExistence type="predicted"/>
<gene>
    <name evidence="1" type="ORF">M404DRAFT_166185</name>
</gene>
<dbReference type="HOGENOM" id="CLU_006344_16_2_1"/>
<keyword evidence="2" id="KW-1185">Reference proteome</keyword>
<organism evidence="1 2">
    <name type="scientific">Pisolithus tinctorius Marx 270</name>
    <dbReference type="NCBI Taxonomy" id="870435"/>
    <lineage>
        <taxon>Eukaryota</taxon>
        <taxon>Fungi</taxon>
        <taxon>Dikarya</taxon>
        <taxon>Basidiomycota</taxon>
        <taxon>Agaricomycotina</taxon>
        <taxon>Agaricomycetes</taxon>
        <taxon>Agaricomycetidae</taxon>
        <taxon>Boletales</taxon>
        <taxon>Sclerodermatineae</taxon>
        <taxon>Pisolithaceae</taxon>
        <taxon>Pisolithus</taxon>
    </lineage>
</organism>
<evidence type="ECO:0000313" key="1">
    <source>
        <dbReference type="EMBL" id="KIN95269.1"/>
    </source>
</evidence>
<reference evidence="1 2" key="1">
    <citation type="submission" date="2014-04" db="EMBL/GenBank/DDBJ databases">
        <authorList>
            <consortium name="DOE Joint Genome Institute"/>
            <person name="Kuo A."/>
            <person name="Kohler A."/>
            <person name="Costa M.D."/>
            <person name="Nagy L.G."/>
            <person name="Floudas D."/>
            <person name="Copeland A."/>
            <person name="Barry K.W."/>
            <person name="Cichocki N."/>
            <person name="Veneault-Fourrey C."/>
            <person name="LaButti K."/>
            <person name="Lindquist E.A."/>
            <person name="Lipzen A."/>
            <person name="Lundell T."/>
            <person name="Morin E."/>
            <person name="Murat C."/>
            <person name="Sun H."/>
            <person name="Tunlid A."/>
            <person name="Henrissat B."/>
            <person name="Grigoriev I.V."/>
            <person name="Hibbett D.S."/>
            <person name="Martin F."/>
            <person name="Nordberg H.P."/>
            <person name="Cantor M.N."/>
            <person name="Hua S.X."/>
        </authorList>
    </citation>
    <scope>NUCLEOTIDE SEQUENCE [LARGE SCALE GENOMIC DNA]</scope>
    <source>
        <strain evidence="1 2">Marx 270</strain>
    </source>
</reference>
<dbReference type="AlphaFoldDB" id="A0A0C3N2H4"/>